<name>A0A5C3LTK9_9AGAR</name>
<accession>A0A5C3LTK9</accession>
<reference evidence="1 2" key="1">
    <citation type="journal article" date="2019" name="Nat. Ecol. Evol.">
        <title>Megaphylogeny resolves global patterns of mushroom evolution.</title>
        <authorList>
            <person name="Varga T."/>
            <person name="Krizsan K."/>
            <person name="Foldi C."/>
            <person name="Dima B."/>
            <person name="Sanchez-Garcia M."/>
            <person name="Sanchez-Ramirez S."/>
            <person name="Szollosi G.J."/>
            <person name="Szarkandi J.G."/>
            <person name="Papp V."/>
            <person name="Albert L."/>
            <person name="Andreopoulos W."/>
            <person name="Angelini C."/>
            <person name="Antonin V."/>
            <person name="Barry K.W."/>
            <person name="Bougher N.L."/>
            <person name="Buchanan P."/>
            <person name="Buyck B."/>
            <person name="Bense V."/>
            <person name="Catcheside P."/>
            <person name="Chovatia M."/>
            <person name="Cooper J."/>
            <person name="Damon W."/>
            <person name="Desjardin D."/>
            <person name="Finy P."/>
            <person name="Geml J."/>
            <person name="Haridas S."/>
            <person name="Hughes K."/>
            <person name="Justo A."/>
            <person name="Karasinski D."/>
            <person name="Kautmanova I."/>
            <person name="Kiss B."/>
            <person name="Kocsube S."/>
            <person name="Kotiranta H."/>
            <person name="LaButti K.M."/>
            <person name="Lechner B.E."/>
            <person name="Liimatainen K."/>
            <person name="Lipzen A."/>
            <person name="Lukacs Z."/>
            <person name="Mihaltcheva S."/>
            <person name="Morgado L.N."/>
            <person name="Niskanen T."/>
            <person name="Noordeloos M.E."/>
            <person name="Ohm R.A."/>
            <person name="Ortiz-Santana B."/>
            <person name="Ovrebo C."/>
            <person name="Racz N."/>
            <person name="Riley R."/>
            <person name="Savchenko A."/>
            <person name="Shiryaev A."/>
            <person name="Soop K."/>
            <person name="Spirin V."/>
            <person name="Szebenyi C."/>
            <person name="Tomsovsky M."/>
            <person name="Tulloss R.E."/>
            <person name="Uehling J."/>
            <person name="Grigoriev I.V."/>
            <person name="Vagvolgyi C."/>
            <person name="Papp T."/>
            <person name="Martin F.M."/>
            <person name="Miettinen O."/>
            <person name="Hibbett D.S."/>
            <person name="Nagy L.G."/>
        </authorList>
    </citation>
    <scope>NUCLEOTIDE SEQUENCE [LARGE SCALE GENOMIC DNA]</scope>
    <source>
        <strain evidence="1 2">CBS 166.37</strain>
    </source>
</reference>
<proteinExistence type="predicted"/>
<dbReference type="EMBL" id="ML213616">
    <property type="protein sequence ID" value="TFK36115.1"/>
    <property type="molecule type" value="Genomic_DNA"/>
</dbReference>
<evidence type="ECO:0000313" key="1">
    <source>
        <dbReference type="EMBL" id="TFK36115.1"/>
    </source>
</evidence>
<organism evidence="1 2">
    <name type="scientific">Crucibulum laeve</name>
    <dbReference type="NCBI Taxonomy" id="68775"/>
    <lineage>
        <taxon>Eukaryota</taxon>
        <taxon>Fungi</taxon>
        <taxon>Dikarya</taxon>
        <taxon>Basidiomycota</taxon>
        <taxon>Agaricomycotina</taxon>
        <taxon>Agaricomycetes</taxon>
        <taxon>Agaricomycetidae</taxon>
        <taxon>Agaricales</taxon>
        <taxon>Agaricineae</taxon>
        <taxon>Nidulariaceae</taxon>
        <taxon>Crucibulum</taxon>
    </lineage>
</organism>
<dbReference type="InterPro" id="IPR016181">
    <property type="entry name" value="Acyl_CoA_acyltransferase"/>
</dbReference>
<evidence type="ECO:0000313" key="2">
    <source>
        <dbReference type="Proteomes" id="UP000308652"/>
    </source>
</evidence>
<dbReference type="PANTHER" id="PTHR42791">
    <property type="entry name" value="GNAT FAMILY ACETYLTRANSFERASE"/>
    <property type="match status" value="1"/>
</dbReference>
<sequence>MSSTAQDEGKPYARVAKPEELEQAIKILGEAFRQDPAFNFFGCVKQLPEPESAAAAGVETMIRCLLRICYVIGGRVTVVVVPEGSEERIAAAAIWMPPKMRLSHWNIFTLLRCGLPSVAKAWGLGGLMRFGFEYPATSHLAMEVGYKKKGSPEDPDNSWYLQIVGTATAFQGRGLMSLLMREGYAHAPNAIFTLEATTAKSRDQYCHLGYEVVEPLRLGAGAVSVMGLPATGEDAVGVECYAMANVS</sequence>
<evidence type="ECO:0008006" key="3">
    <source>
        <dbReference type="Google" id="ProtNLM"/>
    </source>
</evidence>
<dbReference type="InterPro" id="IPR052523">
    <property type="entry name" value="Trichothecene_AcTrans"/>
</dbReference>
<dbReference type="OrthoDB" id="544277at2759"/>
<dbReference type="STRING" id="68775.A0A5C3LTK9"/>
<dbReference type="PANTHER" id="PTHR42791:SF1">
    <property type="entry name" value="N-ACETYLTRANSFERASE DOMAIN-CONTAINING PROTEIN"/>
    <property type="match status" value="1"/>
</dbReference>
<dbReference type="Gene3D" id="3.40.630.30">
    <property type="match status" value="1"/>
</dbReference>
<dbReference type="Proteomes" id="UP000308652">
    <property type="component" value="Unassembled WGS sequence"/>
</dbReference>
<gene>
    <name evidence="1" type="ORF">BDQ12DRAFT_610441</name>
</gene>
<keyword evidence="2" id="KW-1185">Reference proteome</keyword>
<dbReference type="AlphaFoldDB" id="A0A5C3LTK9"/>
<dbReference type="SUPFAM" id="SSF55729">
    <property type="entry name" value="Acyl-CoA N-acyltransferases (Nat)"/>
    <property type="match status" value="1"/>
</dbReference>
<protein>
    <recommendedName>
        <fullName evidence="3">N-acetyltransferase domain-containing protein</fullName>
    </recommendedName>
</protein>